<dbReference type="PANTHER" id="PTHR11091:SF0">
    <property type="entry name" value="MALATE DEHYDROGENASE"/>
    <property type="match status" value="1"/>
</dbReference>
<evidence type="ECO:0000256" key="2">
    <source>
        <dbReference type="ARBA" id="ARBA00023002"/>
    </source>
</evidence>
<dbReference type="STRING" id="1203554.HMPREF1476_01962"/>
<reference evidence="3 4" key="1">
    <citation type="submission" date="2013-04" db="EMBL/GenBank/DDBJ databases">
        <title>The Genome Sequence of Sutterella wadsworthensis HGA0223.</title>
        <authorList>
            <consortium name="The Broad Institute Genomics Platform"/>
            <person name="Earl A."/>
            <person name="Ward D."/>
            <person name="Feldgarden M."/>
            <person name="Gevers D."/>
            <person name="Schmidt T.M."/>
            <person name="Dover J."/>
            <person name="Dai D."/>
            <person name="Walker B."/>
            <person name="Young S."/>
            <person name="Zeng Q."/>
            <person name="Gargeya S."/>
            <person name="Fitzgerald M."/>
            <person name="Haas B."/>
            <person name="Abouelleil A."/>
            <person name="Allen A.W."/>
            <person name="Alvarado L."/>
            <person name="Arachchi H.M."/>
            <person name="Berlin A.M."/>
            <person name="Chapman S.B."/>
            <person name="Gainer-Dewar J."/>
            <person name="Goldberg J."/>
            <person name="Griggs A."/>
            <person name="Gujja S."/>
            <person name="Hansen M."/>
            <person name="Howarth C."/>
            <person name="Imamovic A."/>
            <person name="Ireland A."/>
            <person name="Larimer J."/>
            <person name="McCowan C."/>
            <person name="Murphy C."/>
            <person name="Pearson M."/>
            <person name="Poon T.W."/>
            <person name="Priest M."/>
            <person name="Roberts A."/>
            <person name="Saif S."/>
            <person name="Shea T."/>
            <person name="Sisk P."/>
            <person name="Sykes S."/>
            <person name="Wortman J."/>
            <person name="Nusbaum C."/>
            <person name="Birren B."/>
        </authorList>
    </citation>
    <scope>NUCLEOTIDE SEQUENCE [LARGE SCALE GENOMIC DNA]</scope>
    <source>
        <strain evidence="3 4">HGA0223</strain>
    </source>
</reference>
<dbReference type="Gene3D" id="3.30.1370.60">
    <property type="entry name" value="Hypothetical oxidoreductase yiak, domain 2"/>
    <property type="match status" value="1"/>
</dbReference>
<dbReference type="SUPFAM" id="SSF89733">
    <property type="entry name" value="L-sulfolactate dehydrogenase-like"/>
    <property type="match status" value="1"/>
</dbReference>
<dbReference type="EMBL" id="ATCF01000029">
    <property type="protein sequence ID" value="EPD97985.1"/>
    <property type="molecule type" value="Genomic_DNA"/>
</dbReference>
<dbReference type="Pfam" id="PF02615">
    <property type="entry name" value="Ldh_2"/>
    <property type="match status" value="1"/>
</dbReference>
<keyword evidence="2" id="KW-0560">Oxidoreductase</keyword>
<evidence type="ECO:0008006" key="5">
    <source>
        <dbReference type="Google" id="ProtNLM"/>
    </source>
</evidence>
<evidence type="ECO:0000313" key="3">
    <source>
        <dbReference type="EMBL" id="EPD97985.1"/>
    </source>
</evidence>
<evidence type="ECO:0000256" key="1">
    <source>
        <dbReference type="ARBA" id="ARBA00006056"/>
    </source>
</evidence>
<dbReference type="eggNOG" id="COG2055">
    <property type="taxonomic scope" value="Bacteria"/>
</dbReference>
<dbReference type="InterPro" id="IPR043144">
    <property type="entry name" value="Mal/L-sulf/L-lact_DH-like_ah"/>
</dbReference>
<sequence length="352" mass="38158">MRHSPQEIFNTAARWLEATGSTPYEARVVADHLTNANLRGHDSHGVGMIAMYALYQKDGRLKSNTPARLVKDAGSILQFSGDRGYGQRVGFEATNAAIERAKQNGICMYTIANTCHLGRIGTYGEQCADAGMVSLHFVNVNQFDPLVAPYGGADARFGTNPFCCAIPAANNHGRFILDFATSIVAMGKTRVAFLAGKHFDEPVIIDRNGNETADPTPMWREPRAALMPMGRYKGAGLCFACELLAGLLSKGGTIADKHPRDGAIVNNMTSFVIDPAALCDLAWMKEEMDAMIDYVKASPQPNPENPVLMPGEIERIRTADREAHGVEISDGEWAAIIKTCRDAGVPESELQA</sequence>
<comment type="similarity">
    <text evidence="1">Belongs to the LDH2/MDH2 oxidoreductase family.</text>
</comment>
<dbReference type="InterPro" id="IPR043143">
    <property type="entry name" value="Mal/L-sulf/L-lact_DH-like_NADP"/>
</dbReference>
<dbReference type="AlphaFoldDB" id="S3BF92"/>
<dbReference type="PANTHER" id="PTHR11091">
    <property type="entry name" value="OXIDOREDUCTASE-RELATED"/>
    <property type="match status" value="1"/>
</dbReference>
<dbReference type="PATRIC" id="fig|1203554.3.peg.2041"/>
<dbReference type="RefSeq" id="WP_016475047.1">
    <property type="nucleotide sequence ID" value="NZ_KE150480.1"/>
</dbReference>
<dbReference type="InterPro" id="IPR036111">
    <property type="entry name" value="Mal/L-sulfo/L-lacto_DH-like_sf"/>
</dbReference>
<proteinExistence type="inferred from homology"/>
<protein>
    <recommendedName>
        <fullName evidence="5">Malate/L-lactate dehydrogenase</fullName>
    </recommendedName>
</protein>
<keyword evidence="4" id="KW-1185">Reference proteome</keyword>
<dbReference type="NCBIfam" id="NF007504">
    <property type="entry name" value="PRK10098.1"/>
    <property type="match status" value="1"/>
</dbReference>
<accession>S3BF92</accession>
<dbReference type="HOGENOM" id="CLU_040452_1_0_4"/>
<dbReference type="Gene3D" id="1.10.1530.10">
    <property type="match status" value="1"/>
</dbReference>
<name>S3BF92_9BURK</name>
<gene>
    <name evidence="3" type="ORF">HMPREF1476_01962</name>
</gene>
<dbReference type="InterPro" id="IPR003767">
    <property type="entry name" value="Malate/L-lactate_DH-like"/>
</dbReference>
<organism evidence="3 4">
    <name type="scientific">Sutterella wadsworthensis HGA0223</name>
    <dbReference type="NCBI Taxonomy" id="1203554"/>
    <lineage>
        <taxon>Bacteria</taxon>
        <taxon>Pseudomonadati</taxon>
        <taxon>Pseudomonadota</taxon>
        <taxon>Betaproteobacteria</taxon>
        <taxon>Burkholderiales</taxon>
        <taxon>Sutterellaceae</taxon>
        <taxon>Sutterella</taxon>
    </lineage>
</organism>
<comment type="caution">
    <text evidence="3">The sequence shown here is derived from an EMBL/GenBank/DDBJ whole genome shotgun (WGS) entry which is preliminary data.</text>
</comment>
<evidence type="ECO:0000313" key="4">
    <source>
        <dbReference type="Proteomes" id="UP000014400"/>
    </source>
</evidence>
<dbReference type="GO" id="GO:0016491">
    <property type="term" value="F:oxidoreductase activity"/>
    <property type="evidence" value="ECO:0007669"/>
    <property type="project" value="UniProtKB-KW"/>
</dbReference>
<dbReference type="Proteomes" id="UP000014400">
    <property type="component" value="Unassembled WGS sequence"/>
</dbReference>